<feature type="repeat" description="TPR" evidence="1">
    <location>
        <begin position="430"/>
        <end position="463"/>
    </location>
</feature>
<reference evidence="6" key="1">
    <citation type="journal article" date="2017" name="bioRxiv">
        <title>Comparative analysis of the genomes of Stylophora pistillata and Acropora digitifera provides evidence for extensive differences between species of corals.</title>
        <authorList>
            <person name="Voolstra C.R."/>
            <person name="Li Y."/>
            <person name="Liew Y.J."/>
            <person name="Baumgarten S."/>
            <person name="Zoccola D."/>
            <person name="Flot J.-F."/>
            <person name="Tambutte S."/>
            <person name="Allemand D."/>
            <person name="Aranda M."/>
        </authorList>
    </citation>
    <scope>NUCLEOTIDE SEQUENCE [LARGE SCALE GENOMIC DNA]</scope>
</reference>
<proteinExistence type="predicted"/>
<keyword evidence="3" id="KW-1133">Transmembrane helix</keyword>
<protein>
    <submittedName>
        <fullName evidence="5">Tetratricopeptide repeat protein 28</fullName>
    </submittedName>
</protein>
<dbReference type="OrthoDB" id="5967477at2759"/>
<feature type="repeat" description="TPR" evidence="1">
    <location>
        <begin position="550"/>
        <end position="583"/>
    </location>
</feature>
<feature type="domain" description="CHAT" evidence="4">
    <location>
        <begin position="1089"/>
        <end position="1360"/>
    </location>
</feature>
<evidence type="ECO:0000256" key="2">
    <source>
        <dbReference type="SAM" id="MobiDB-lite"/>
    </source>
</evidence>
<keyword evidence="1" id="KW-0802">TPR repeat</keyword>
<dbReference type="Pfam" id="PF13424">
    <property type="entry name" value="TPR_12"/>
    <property type="match status" value="7"/>
</dbReference>
<feature type="repeat" description="TPR" evidence="1">
    <location>
        <begin position="630"/>
        <end position="663"/>
    </location>
</feature>
<dbReference type="SMART" id="SM00028">
    <property type="entry name" value="TPR"/>
    <property type="match status" value="16"/>
</dbReference>
<feature type="repeat" description="TPR" evidence="1">
    <location>
        <begin position="270"/>
        <end position="303"/>
    </location>
</feature>
<feature type="repeat" description="TPR" evidence="1">
    <location>
        <begin position="350"/>
        <end position="383"/>
    </location>
</feature>
<organism evidence="5 6">
    <name type="scientific">Stylophora pistillata</name>
    <name type="common">Smooth cauliflower coral</name>
    <dbReference type="NCBI Taxonomy" id="50429"/>
    <lineage>
        <taxon>Eukaryota</taxon>
        <taxon>Metazoa</taxon>
        <taxon>Cnidaria</taxon>
        <taxon>Anthozoa</taxon>
        <taxon>Hexacorallia</taxon>
        <taxon>Scleractinia</taxon>
        <taxon>Astrocoeniina</taxon>
        <taxon>Pocilloporidae</taxon>
        <taxon>Stylophora</taxon>
    </lineage>
</organism>
<dbReference type="PANTHER" id="PTHR10098:SF108">
    <property type="entry name" value="TETRATRICOPEPTIDE REPEAT PROTEIN 28"/>
    <property type="match status" value="1"/>
</dbReference>
<feature type="repeat" description="TPR" evidence="1">
    <location>
        <begin position="710"/>
        <end position="743"/>
    </location>
</feature>
<feature type="repeat" description="TPR" evidence="1">
    <location>
        <begin position="470"/>
        <end position="503"/>
    </location>
</feature>
<keyword evidence="3" id="KW-0472">Membrane</keyword>
<keyword evidence="3" id="KW-0812">Transmembrane</keyword>
<evidence type="ECO:0000313" key="5">
    <source>
        <dbReference type="EMBL" id="PFX22987.1"/>
    </source>
</evidence>
<feature type="region of interest" description="Disordered" evidence="2">
    <location>
        <begin position="1"/>
        <end position="71"/>
    </location>
</feature>
<sequence>MLTTDVKCPWQGQHHCENKKEKGAKKRPKSPKVPTSEVGNQPDEQESGWMTKVTKRKRERRNPHGNTDTNPAYKIRWNRITRLITVQLDLWSKKRQASVFISLKRLDFHDKIDHQTTEASSLNTTRAMMKNKGENFIPLAINIGLAVATFLLNTGFVLQAIQLCKECSILLNNGDLCNESPVNKFNLFHQRILNLENLTWSKVFHSKTFEAYVRKLLLLNQDSNKNFLKGHLNLILADILQVKNNLVEAAKFYEVAKNIMKVIGDAEGEATCYGKLGTLFQSLSQYNKAREYQEKALVIRKNFGDRNGEAVSCEKLGELFHFLGQYGKAREHLERALAIRIQIKDRDGEAKSYRNLGTLFHSAGQYGKAREYLKKALSIKTEIGDKNGEAAIYGNLGTLCHSLGQYDKSREYLKKALAINLEIGDRNGEAVSYGNLGKLFGSFGQCDKAREYLEKALAIKKEIGDGNGEAAIYAMLGTLSHSLSQYDKAQEYLDKTLAIKKEIGDKNGEAAVYRNLGTLFQSLAQYDKAQKYEEKGLAIKKEIGDKNGEAASYGNLGTLFQSLGQYDKARDYLEKALTINKEIGYRNGEAANYRNLGKLFQSLGQYSRAQGYLEKALAITIEIGDKDGEATNYGILGSLFKSIGQYDKAPEYLEKALAIKKEIGVRNGEAINYRGVGVFFLWLGQYNKAQKYLGEALAITIEIGDRAGAATNYGCLGTFFQSLGQYDKAREYLEKALAIEKDIGDRSGAVRSYGDLTCLHLCVGQYRMAEKYLERAMEIRMKVDDRGGEANDLTYLGIIAQKRGLYDEAQKYHKRALKISMENGDRQGELVSYGNLGSCFRSLGKYVMAEEYFEKALRLSRDIRHILNEFQYLYQLAKLKVSEDDREAAFSYLFQSIIKFDTIRGSLEDNDELKISLLEEHGTQPYKILSHLLSSTAKPEDALYVEELRRARALADLMATQYSIKEQITGNPQTWCSIQNVIPSEGDCACLYISVGEESVRFWVLKATRAILFLERQVSLDPDKATGVVRSLNEFLSGSFRSLGILPEEKCEDRTFDDRESMQLVHENCALFRDDDAAKVIQTDLPLCHKIIISPVADLLKEPEIIIVPDSCMYQVPFSALREEGGKYFSEMARIRIVPSLTTLKIIQESPPEYHSHTGALIIGDPEVGEVIYNARRRTIAPLPCARNEAVMIGRLLGVTPLTGGHATKVAVLQAIDSVSLIHLAAHGDAERGEILLSPERPMPFITREEAYLLTMADISKIKLRAKLVVLSCCHSARGQIRAEGVIGIARAFIGSGARSVLAARWALDDTATEQFMNYFYRHLFLGKSASECLHEARKWMRNNGFEEISKWASFMVIGDNVSFDFGKWPKSTTSKEP</sequence>
<feature type="compositionally biased region" description="Basic residues" evidence="2">
    <location>
        <begin position="53"/>
        <end position="63"/>
    </location>
</feature>
<dbReference type="InterPro" id="IPR024983">
    <property type="entry name" value="CHAT_dom"/>
</dbReference>
<dbReference type="Pfam" id="PF13181">
    <property type="entry name" value="TPR_8"/>
    <property type="match status" value="1"/>
</dbReference>
<feature type="repeat" description="TPR" evidence="1">
    <location>
        <begin position="830"/>
        <end position="863"/>
    </location>
</feature>
<dbReference type="Pfam" id="PF12770">
    <property type="entry name" value="CHAT"/>
    <property type="match status" value="1"/>
</dbReference>
<dbReference type="Proteomes" id="UP000225706">
    <property type="component" value="Unassembled WGS sequence"/>
</dbReference>
<dbReference type="SUPFAM" id="SSF48452">
    <property type="entry name" value="TPR-like"/>
    <property type="match status" value="4"/>
</dbReference>
<dbReference type="InterPro" id="IPR019734">
    <property type="entry name" value="TPR_rpt"/>
</dbReference>
<name>A0A2B4S322_STYPI</name>
<feature type="repeat" description="TPR" evidence="1">
    <location>
        <begin position="510"/>
        <end position="543"/>
    </location>
</feature>
<evidence type="ECO:0000259" key="4">
    <source>
        <dbReference type="Pfam" id="PF12770"/>
    </source>
</evidence>
<dbReference type="Gene3D" id="1.25.40.10">
    <property type="entry name" value="Tetratricopeptide repeat domain"/>
    <property type="match status" value="4"/>
</dbReference>
<keyword evidence="6" id="KW-1185">Reference proteome</keyword>
<accession>A0A2B4S322</accession>
<dbReference type="InterPro" id="IPR011990">
    <property type="entry name" value="TPR-like_helical_dom_sf"/>
</dbReference>
<feature type="repeat" description="TPR" evidence="1">
    <location>
        <begin position="390"/>
        <end position="423"/>
    </location>
</feature>
<evidence type="ECO:0000313" key="6">
    <source>
        <dbReference type="Proteomes" id="UP000225706"/>
    </source>
</evidence>
<feature type="repeat" description="TPR" evidence="1">
    <location>
        <begin position="590"/>
        <end position="623"/>
    </location>
</feature>
<dbReference type="PROSITE" id="PS50293">
    <property type="entry name" value="TPR_REGION"/>
    <property type="match status" value="1"/>
</dbReference>
<evidence type="ECO:0000256" key="1">
    <source>
        <dbReference type="PROSITE-ProRule" id="PRU00339"/>
    </source>
</evidence>
<evidence type="ECO:0000256" key="3">
    <source>
        <dbReference type="SAM" id="Phobius"/>
    </source>
</evidence>
<gene>
    <name evidence="5" type="primary">Ttc28</name>
    <name evidence="5" type="ORF">AWC38_SpisGene12468</name>
</gene>
<feature type="repeat" description="TPR" evidence="1">
    <location>
        <begin position="790"/>
        <end position="823"/>
    </location>
</feature>
<comment type="caution">
    <text evidence="5">The sequence shown here is derived from an EMBL/GenBank/DDBJ whole genome shotgun (WGS) entry which is preliminary data.</text>
</comment>
<dbReference type="PANTHER" id="PTHR10098">
    <property type="entry name" value="RAPSYN-RELATED"/>
    <property type="match status" value="1"/>
</dbReference>
<feature type="transmembrane region" description="Helical" evidence="3">
    <location>
        <begin position="136"/>
        <end position="158"/>
    </location>
</feature>
<dbReference type="PROSITE" id="PS50005">
    <property type="entry name" value="TPR"/>
    <property type="match status" value="12"/>
</dbReference>
<dbReference type="EMBL" id="LSMT01000222">
    <property type="protein sequence ID" value="PFX22987.1"/>
    <property type="molecule type" value="Genomic_DNA"/>
</dbReference>